<evidence type="ECO:0000313" key="2">
    <source>
        <dbReference type="Proteomes" id="UP000020202"/>
    </source>
</evidence>
<organism evidence="1 2">
    <name type="scientific">Klebsiella michiganensis</name>
    <dbReference type="NCBI Taxonomy" id="1134687"/>
    <lineage>
        <taxon>Bacteria</taxon>
        <taxon>Pseudomonadati</taxon>
        <taxon>Pseudomonadota</taxon>
        <taxon>Gammaproteobacteria</taxon>
        <taxon>Enterobacterales</taxon>
        <taxon>Enterobacteriaceae</taxon>
        <taxon>Klebsiella/Raoultella group</taxon>
        <taxon>Klebsiella</taxon>
    </lineage>
</organism>
<protein>
    <submittedName>
        <fullName evidence="1">Uncharacterized protein</fullName>
    </submittedName>
</protein>
<name>A0A7H5AC67_9ENTR</name>
<comment type="caution">
    <text evidence="1">The sequence shown here is derived from an EMBL/GenBank/DDBJ whole genome shotgun (WGS) entry which is preliminary data.</text>
</comment>
<dbReference type="AlphaFoldDB" id="A0A7H5AC67"/>
<gene>
    <name evidence="1" type="ORF">L373_01224</name>
</gene>
<accession>A0A7H5AC67</accession>
<reference evidence="1 2" key="1">
    <citation type="submission" date="2014-01" db="EMBL/GenBank/DDBJ databases">
        <title>The Genome Sequence of Klebsiella oxytoca MGH 27.</title>
        <authorList>
            <consortium name="The Broad Institute Genomics Platform"/>
            <consortium name="The Broad Institute Genome Sequencing Center for Infectious Disease"/>
            <person name="Murphy C."/>
            <person name="Cosimi L."/>
            <person name="Cerqueira G."/>
            <person name="Feldgarden M."/>
            <person name="Earl A."/>
            <person name="Hung D."/>
            <person name="Onderdonk A.B."/>
            <person name="Ferraro M.J."/>
            <person name="Hooper D."/>
            <person name="Dekker J."/>
            <person name="O'Brien T."/>
            <person name="Huang S."/>
            <person name="Quan V."/>
            <person name="Ernst C."/>
            <person name="Delaney M."/>
            <person name="DuBois A."/>
            <person name="Kim D.S."/>
            <person name="Young S.K."/>
            <person name="Zeng Q."/>
            <person name="Gargeya S."/>
            <person name="Fitzgerald M."/>
            <person name="Abouelleil A."/>
            <person name="Alvarado L."/>
            <person name="Berlin A.M."/>
            <person name="Chapman S.B."/>
            <person name="Gainer-Dewar J."/>
            <person name="Goldberg J."/>
            <person name="Gnerre S."/>
            <person name="Griggs A."/>
            <person name="Gujja S."/>
            <person name="Hansen M."/>
            <person name="Howarth C."/>
            <person name="Imamovic A."/>
            <person name="Ireland A."/>
            <person name="Larimer J."/>
            <person name="McCowan C."/>
            <person name="Murphy C."/>
            <person name="Pearson M."/>
            <person name="Poon T.W."/>
            <person name="Priest M."/>
            <person name="Roberts A."/>
            <person name="Saif S."/>
            <person name="Shea T."/>
            <person name="Sykes S."/>
            <person name="Wortman J."/>
            <person name="Nusbaum C."/>
            <person name="Birren B."/>
        </authorList>
    </citation>
    <scope>NUCLEOTIDE SEQUENCE [LARGE SCALE GENOMIC DNA]</scope>
    <source>
        <strain evidence="1 2">MGH 27</strain>
    </source>
</reference>
<proteinExistence type="predicted"/>
<dbReference type="EMBL" id="JCNZ01000007">
    <property type="protein sequence ID" value="EWF90844.1"/>
    <property type="molecule type" value="Genomic_DNA"/>
</dbReference>
<dbReference type="Proteomes" id="UP000020202">
    <property type="component" value="Unassembled WGS sequence"/>
</dbReference>
<evidence type="ECO:0000313" key="1">
    <source>
        <dbReference type="EMBL" id="EWF90844.1"/>
    </source>
</evidence>
<sequence>MDFEFTKHDNLRSSSDPEKPIILVYKMPHVAPLNFTLDSIH</sequence>